<keyword evidence="1" id="KW-0175">Coiled coil</keyword>
<protein>
    <submittedName>
        <fullName evidence="2">Uncharacterized protein</fullName>
    </submittedName>
</protein>
<keyword evidence="3" id="KW-1185">Reference proteome</keyword>
<evidence type="ECO:0000256" key="1">
    <source>
        <dbReference type="SAM" id="Coils"/>
    </source>
</evidence>
<gene>
    <name evidence="2" type="ORF">RFI_10387</name>
</gene>
<name>X6NLF8_RETFI</name>
<organism evidence="2 3">
    <name type="scientific">Reticulomyxa filosa</name>
    <dbReference type="NCBI Taxonomy" id="46433"/>
    <lineage>
        <taxon>Eukaryota</taxon>
        <taxon>Sar</taxon>
        <taxon>Rhizaria</taxon>
        <taxon>Retaria</taxon>
        <taxon>Foraminifera</taxon>
        <taxon>Monothalamids</taxon>
        <taxon>Reticulomyxidae</taxon>
        <taxon>Reticulomyxa</taxon>
    </lineage>
</organism>
<feature type="coiled-coil region" evidence="1">
    <location>
        <begin position="262"/>
        <end position="303"/>
    </location>
</feature>
<dbReference type="EMBL" id="ASPP01007662">
    <property type="protein sequence ID" value="ETO26748.1"/>
    <property type="molecule type" value="Genomic_DNA"/>
</dbReference>
<sequence>MPTVLAALHSIRHWNRSHVPLEPKQEQDNNVLQPKVHMKEKAKYKLRDWSLMTFVFFISDNGMQLALLVLHEVCPFSFNLCKTCTQNSYTPRLRFKVFSFYCTKTWIKRFIKLMFDSVGKVVIIKNATVAKKNMASILGFHENDLQSVLLDESNFSRFETPMPKNAKNSLNEAPFSVAPMDVLSDENNNQFNNSNNNSNEKKANAYDYLDYGSYINRILSQQEVTGRLVEINWNFQKTEDKVNVVNVILQLLDNKTMFLSLLTQTRESIERLKRNANESEMKLKSYECNKKKLETDLHLTQMRYAPEQSLLIKKNPEKTKTSK</sequence>
<proteinExistence type="predicted"/>
<comment type="caution">
    <text evidence="2">The sequence shown here is derived from an EMBL/GenBank/DDBJ whole genome shotgun (WGS) entry which is preliminary data.</text>
</comment>
<evidence type="ECO:0000313" key="2">
    <source>
        <dbReference type="EMBL" id="ETO26748.1"/>
    </source>
</evidence>
<reference evidence="2 3" key="1">
    <citation type="journal article" date="2013" name="Curr. Biol.">
        <title>The Genome of the Foraminiferan Reticulomyxa filosa.</title>
        <authorList>
            <person name="Glockner G."/>
            <person name="Hulsmann N."/>
            <person name="Schleicher M."/>
            <person name="Noegel A.A."/>
            <person name="Eichinger L."/>
            <person name="Gallinger C."/>
            <person name="Pawlowski J."/>
            <person name="Sierra R."/>
            <person name="Euteneuer U."/>
            <person name="Pillet L."/>
            <person name="Moustafa A."/>
            <person name="Platzer M."/>
            <person name="Groth M."/>
            <person name="Szafranski K."/>
            <person name="Schliwa M."/>
        </authorList>
    </citation>
    <scope>NUCLEOTIDE SEQUENCE [LARGE SCALE GENOMIC DNA]</scope>
</reference>
<evidence type="ECO:0000313" key="3">
    <source>
        <dbReference type="Proteomes" id="UP000023152"/>
    </source>
</evidence>
<dbReference type="AlphaFoldDB" id="X6NLF8"/>
<accession>X6NLF8</accession>
<dbReference type="Proteomes" id="UP000023152">
    <property type="component" value="Unassembled WGS sequence"/>
</dbReference>